<dbReference type="PROSITE" id="PS51192">
    <property type="entry name" value="HELICASE_ATP_BIND_1"/>
    <property type="match status" value="1"/>
</dbReference>
<evidence type="ECO:0000256" key="2">
    <source>
        <dbReference type="ARBA" id="ARBA00022801"/>
    </source>
</evidence>
<accession>A0A3N4LVF6</accession>
<dbReference type="GO" id="GO:0008094">
    <property type="term" value="F:ATP-dependent activity, acting on DNA"/>
    <property type="evidence" value="ECO:0007669"/>
    <property type="project" value="TreeGrafter"/>
</dbReference>
<dbReference type="Pfam" id="PF00271">
    <property type="entry name" value="Helicase_C"/>
    <property type="match status" value="1"/>
</dbReference>
<dbReference type="STRING" id="1051890.A0A3N4LVF6"/>
<dbReference type="GO" id="GO:0016787">
    <property type="term" value="F:hydrolase activity"/>
    <property type="evidence" value="ECO:0007669"/>
    <property type="project" value="UniProtKB-KW"/>
</dbReference>
<feature type="region of interest" description="Disordered" evidence="4">
    <location>
        <begin position="407"/>
        <end position="476"/>
    </location>
</feature>
<keyword evidence="2" id="KW-0378">Hydrolase</keyword>
<dbReference type="InterPro" id="IPR014001">
    <property type="entry name" value="Helicase_ATP-bd"/>
</dbReference>
<protein>
    <recommendedName>
        <fullName evidence="9">P-loop containing nucleoside triphosphate hydrolase protein</fullName>
    </recommendedName>
</protein>
<dbReference type="PANTHER" id="PTHR45626:SF14">
    <property type="entry name" value="ATP-DEPENDENT DNA HELICASE (EUROFUNG)"/>
    <property type="match status" value="1"/>
</dbReference>
<feature type="domain" description="Helicase ATP-binding" evidence="5">
    <location>
        <begin position="18"/>
        <end position="208"/>
    </location>
</feature>
<dbReference type="Gene3D" id="3.40.50.10810">
    <property type="entry name" value="Tandem AAA-ATPase domain"/>
    <property type="match status" value="1"/>
</dbReference>
<dbReference type="InterPro" id="IPR049730">
    <property type="entry name" value="SNF2/RAD54-like_C"/>
</dbReference>
<proteinExistence type="predicted"/>
<dbReference type="InterPro" id="IPR050628">
    <property type="entry name" value="SNF2_RAD54_helicase_TF"/>
</dbReference>
<dbReference type="InterPro" id="IPR027417">
    <property type="entry name" value="P-loop_NTPase"/>
</dbReference>
<evidence type="ECO:0000256" key="3">
    <source>
        <dbReference type="ARBA" id="ARBA00022840"/>
    </source>
</evidence>
<dbReference type="AlphaFoldDB" id="A0A3N4LVF6"/>
<feature type="compositionally biased region" description="Acidic residues" evidence="4">
    <location>
        <begin position="440"/>
        <end position="469"/>
    </location>
</feature>
<dbReference type="GO" id="GO:0005524">
    <property type="term" value="F:ATP binding"/>
    <property type="evidence" value="ECO:0007669"/>
    <property type="project" value="UniProtKB-KW"/>
</dbReference>
<dbReference type="InterPro" id="IPR038718">
    <property type="entry name" value="SNF2-like_sf"/>
</dbReference>
<feature type="region of interest" description="Disordered" evidence="4">
    <location>
        <begin position="253"/>
        <end position="275"/>
    </location>
</feature>
<evidence type="ECO:0000313" key="7">
    <source>
        <dbReference type="EMBL" id="RPB25678.1"/>
    </source>
</evidence>
<dbReference type="EMBL" id="ML121537">
    <property type="protein sequence ID" value="RPB25678.1"/>
    <property type="molecule type" value="Genomic_DNA"/>
</dbReference>
<evidence type="ECO:0000256" key="4">
    <source>
        <dbReference type="SAM" id="MobiDB-lite"/>
    </source>
</evidence>
<dbReference type="PANTHER" id="PTHR45626">
    <property type="entry name" value="TRANSCRIPTION TERMINATION FACTOR 2-RELATED"/>
    <property type="match status" value="1"/>
</dbReference>
<dbReference type="OrthoDB" id="423559at2759"/>
<keyword evidence="3" id="KW-0067">ATP-binding</keyword>
<evidence type="ECO:0000313" key="8">
    <source>
        <dbReference type="Proteomes" id="UP000267821"/>
    </source>
</evidence>
<name>A0A3N4LVF6_9PEZI</name>
<dbReference type="Pfam" id="PF00176">
    <property type="entry name" value="SNF2-rel_dom"/>
    <property type="match status" value="1"/>
</dbReference>
<dbReference type="GO" id="GO:0005634">
    <property type="term" value="C:nucleus"/>
    <property type="evidence" value="ECO:0007669"/>
    <property type="project" value="TreeGrafter"/>
</dbReference>
<evidence type="ECO:0000256" key="1">
    <source>
        <dbReference type="ARBA" id="ARBA00022741"/>
    </source>
</evidence>
<keyword evidence="1" id="KW-0547">Nucleotide-binding</keyword>
<feature type="domain" description="Helicase C-terminal" evidence="6">
    <location>
        <begin position="485"/>
        <end position="651"/>
    </location>
</feature>
<dbReference type="SUPFAM" id="SSF52540">
    <property type="entry name" value="P-loop containing nucleoside triphosphate hydrolases"/>
    <property type="match status" value="2"/>
</dbReference>
<dbReference type="InParanoid" id="A0A3N4LVF6"/>
<feature type="compositionally biased region" description="Basic and acidic residues" evidence="4">
    <location>
        <begin position="407"/>
        <end position="418"/>
    </location>
</feature>
<reference evidence="7 8" key="1">
    <citation type="journal article" date="2018" name="Nat. Ecol. Evol.">
        <title>Pezizomycetes genomes reveal the molecular basis of ectomycorrhizal truffle lifestyle.</title>
        <authorList>
            <person name="Murat C."/>
            <person name="Payen T."/>
            <person name="Noel B."/>
            <person name="Kuo A."/>
            <person name="Morin E."/>
            <person name="Chen J."/>
            <person name="Kohler A."/>
            <person name="Krizsan K."/>
            <person name="Balestrini R."/>
            <person name="Da Silva C."/>
            <person name="Montanini B."/>
            <person name="Hainaut M."/>
            <person name="Levati E."/>
            <person name="Barry K.W."/>
            <person name="Belfiori B."/>
            <person name="Cichocki N."/>
            <person name="Clum A."/>
            <person name="Dockter R.B."/>
            <person name="Fauchery L."/>
            <person name="Guy J."/>
            <person name="Iotti M."/>
            <person name="Le Tacon F."/>
            <person name="Lindquist E.A."/>
            <person name="Lipzen A."/>
            <person name="Malagnac F."/>
            <person name="Mello A."/>
            <person name="Molinier V."/>
            <person name="Miyauchi S."/>
            <person name="Poulain J."/>
            <person name="Riccioni C."/>
            <person name="Rubini A."/>
            <person name="Sitrit Y."/>
            <person name="Splivallo R."/>
            <person name="Traeger S."/>
            <person name="Wang M."/>
            <person name="Zifcakova L."/>
            <person name="Wipf D."/>
            <person name="Zambonelli A."/>
            <person name="Paolocci F."/>
            <person name="Nowrousian M."/>
            <person name="Ottonello S."/>
            <person name="Baldrian P."/>
            <person name="Spatafora J.W."/>
            <person name="Henrissat B."/>
            <person name="Nagy L.G."/>
            <person name="Aury J.M."/>
            <person name="Wincker P."/>
            <person name="Grigoriev I.V."/>
            <person name="Bonfante P."/>
            <person name="Martin F.M."/>
        </authorList>
    </citation>
    <scope>NUCLEOTIDE SEQUENCE [LARGE SCALE GENOMIC DNA]</scope>
    <source>
        <strain evidence="7 8">ATCC MYA-4762</strain>
    </source>
</reference>
<dbReference type="InterPro" id="IPR000330">
    <property type="entry name" value="SNF2_N"/>
</dbReference>
<sequence length="698" mass="78464">MNVTLLPHQIRGLRFLRNREEGKNRGGLLCDDMGLGKTIQSISLIMSHPHPMKSLVMDPPDDPPDLPSNLGYGTLVVAPLALIKQWEGELKNRTDRDQMSRPLQVCVHHGPNRAKDFKALKKFDVVITTYQVLVSEYGACTEDTKVGCFGVRWWRVILDEAHTIKNKSTKGAQAACALRARYRWALTGTPVQNNLDELQSLIKFLRIEPFDDIAVWKEKIDQPMKQGREALALQRLGALMSVIMLRRTKEKEDEMDAARRGVSEGSADDKAKADKNRMTLPEREVKSIVCTFDAAEKAFYEKLEARAEQSIEAMMAMTENSYCGQSGPKLNMTSALACNHPLLIAGKINKDKEAFVGMGSQTSTTGRKKKDDIADLFGGINIESVKEEKIAGESRCAECKRDLEEVKGSELAGRGEKKNARRNKVLAKKDRRNRRRVVDSDDEDEEEQEPQDQEVQSDDEEETDDDGSETEACHSPRNKLAISTKIRYLIDLLRREKADKKKVIVFSQFTSMLDLVEPFLIRESMAYARYDGSMKNDLREASLERLRNSKEGRDWCGVLLCSLKCGALGLNLTAASRVVLLEPFWNPAIEEQAIDRVHRIGQTTDVVVYKITIGGTVEERILKLQDQKRELAKAAVGDGKKGFKAGVAKLSMNDILNLFNRHDEMEASTVSIRLRLILSFHTTFLKQPISSHMPAPSS</sequence>
<gene>
    <name evidence="7" type="ORF">L211DRAFT_856730</name>
</gene>
<dbReference type="CDD" id="cd18008">
    <property type="entry name" value="DEXDc_SHPRH-like"/>
    <property type="match status" value="1"/>
</dbReference>
<dbReference type="InterPro" id="IPR001650">
    <property type="entry name" value="Helicase_C-like"/>
</dbReference>
<dbReference type="PROSITE" id="PS51194">
    <property type="entry name" value="HELICASE_CTER"/>
    <property type="match status" value="1"/>
</dbReference>
<dbReference type="Proteomes" id="UP000267821">
    <property type="component" value="Unassembled WGS sequence"/>
</dbReference>
<dbReference type="GO" id="GO:0006281">
    <property type="term" value="P:DNA repair"/>
    <property type="evidence" value="ECO:0007669"/>
    <property type="project" value="TreeGrafter"/>
</dbReference>
<dbReference type="SMART" id="SM00487">
    <property type="entry name" value="DEXDc"/>
    <property type="match status" value="1"/>
</dbReference>
<organism evidence="7 8">
    <name type="scientific">Terfezia boudieri ATCC MYA-4762</name>
    <dbReference type="NCBI Taxonomy" id="1051890"/>
    <lineage>
        <taxon>Eukaryota</taxon>
        <taxon>Fungi</taxon>
        <taxon>Dikarya</taxon>
        <taxon>Ascomycota</taxon>
        <taxon>Pezizomycotina</taxon>
        <taxon>Pezizomycetes</taxon>
        <taxon>Pezizales</taxon>
        <taxon>Pezizaceae</taxon>
        <taxon>Terfezia</taxon>
    </lineage>
</organism>
<dbReference type="CDD" id="cd18793">
    <property type="entry name" value="SF2_C_SNF"/>
    <property type="match status" value="1"/>
</dbReference>
<evidence type="ECO:0008006" key="9">
    <source>
        <dbReference type="Google" id="ProtNLM"/>
    </source>
</evidence>
<evidence type="ECO:0000259" key="6">
    <source>
        <dbReference type="PROSITE" id="PS51194"/>
    </source>
</evidence>
<dbReference type="SMART" id="SM00490">
    <property type="entry name" value="HELICc"/>
    <property type="match status" value="1"/>
</dbReference>
<keyword evidence="8" id="KW-1185">Reference proteome</keyword>
<dbReference type="Gene3D" id="3.40.50.300">
    <property type="entry name" value="P-loop containing nucleotide triphosphate hydrolases"/>
    <property type="match status" value="1"/>
</dbReference>
<evidence type="ECO:0000259" key="5">
    <source>
        <dbReference type="PROSITE" id="PS51192"/>
    </source>
</evidence>
<feature type="compositionally biased region" description="Basic residues" evidence="4">
    <location>
        <begin position="419"/>
        <end position="435"/>
    </location>
</feature>